<evidence type="ECO:0000256" key="5">
    <source>
        <dbReference type="ARBA" id="ARBA00022989"/>
    </source>
</evidence>
<dbReference type="AlphaFoldDB" id="A0A2T5C460"/>
<keyword evidence="2 7" id="KW-1003">Cell membrane</keyword>
<keyword evidence="9" id="KW-1185">Reference proteome</keyword>
<dbReference type="GO" id="GO:0005886">
    <property type="term" value="C:plasma membrane"/>
    <property type="evidence" value="ECO:0007669"/>
    <property type="project" value="UniProtKB-SubCell"/>
</dbReference>
<dbReference type="RefSeq" id="WP_170111299.1">
    <property type="nucleotide sequence ID" value="NZ_OY782574.1"/>
</dbReference>
<keyword evidence="5 7" id="KW-1133">Transmembrane helix</keyword>
<feature type="transmembrane region" description="Helical" evidence="7">
    <location>
        <begin position="58"/>
        <end position="79"/>
    </location>
</feature>
<proteinExistence type="inferred from homology"/>
<dbReference type="EC" id="2.5.1.145" evidence="7"/>
<feature type="transmembrane region" description="Helical" evidence="7">
    <location>
        <begin position="28"/>
        <end position="46"/>
    </location>
</feature>
<comment type="function">
    <text evidence="7">Catalyzes the transfer of the diacylglyceryl group from phosphatidylglycerol to the sulfhydryl group of the N-terminal cysteine of a prolipoprotein, the first step in the formation of mature lipoproteins.</text>
</comment>
<evidence type="ECO:0000256" key="7">
    <source>
        <dbReference type="HAMAP-Rule" id="MF_01147"/>
    </source>
</evidence>
<gene>
    <name evidence="7" type="primary">lgt</name>
    <name evidence="8" type="ORF">C8N47_104142</name>
</gene>
<dbReference type="Proteomes" id="UP000243525">
    <property type="component" value="Unassembled WGS sequence"/>
</dbReference>
<dbReference type="GO" id="GO:0008961">
    <property type="term" value="F:phosphatidylglycerol-prolipoprotein diacylglyceryl transferase activity"/>
    <property type="evidence" value="ECO:0007669"/>
    <property type="project" value="UniProtKB-UniRule"/>
</dbReference>
<evidence type="ECO:0000313" key="9">
    <source>
        <dbReference type="Proteomes" id="UP000243525"/>
    </source>
</evidence>
<comment type="subcellular location">
    <subcellularLocation>
        <location evidence="7">Cell membrane</location>
        <topology evidence="7">Multi-pass membrane protein</topology>
    </subcellularLocation>
</comment>
<keyword evidence="3 7" id="KW-0808">Transferase</keyword>
<keyword evidence="6 7" id="KW-0472">Membrane</keyword>
<comment type="pathway">
    <text evidence="7">Protein modification; lipoprotein biosynthesis (diacylglyceryl transfer).</text>
</comment>
<feature type="transmembrane region" description="Helical" evidence="7">
    <location>
        <begin position="177"/>
        <end position="202"/>
    </location>
</feature>
<keyword evidence="4 7" id="KW-0812">Transmembrane</keyword>
<feature type="transmembrane region" description="Helical" evidence="7">
    <location>
        <begin position="222"/>
        <end position="242"/>
    </location>
</feature>
<accession>A0A2T5C460</accession>
<evidence type="ECO:0000256" key="2">
    <source>
        <dbReference type="ARBA" id="ARBA00022475"/>
    </source>
</evidence>
<comment type="caution">
    <text evidence="8">The sequence shown here is derived from an EMBL/GenBank/DDBJ whole genome shotgun (WGS) entry which is preliminary data.</text>
</comment>
<reference evidence="8 9" key="1">
    <citation type="submission" date="2018-04" db="EMBL/GenBank/DDBJ databases">
        <title>Genomic Encyclopedia of Archaeal and Bacterial Type Strains, Phase II (KMG-II): from individual species to whole genera.</title>
        <authorList>
            <person name="Goeker M."/>
        </authorList>
    </citation>
    <scope>NUCLEOTIDE SEQUENCE [LARGE SCALE GENOMIC DNA]</scope>
    <source>
        <strain evidence="8 9">DSM 28823</strain>
    </source>
</reference>
<keyword evidence="8" id="KW-0449">Lipoprotein</keyword>
<protein>
    <recommendedName>
        <fullName evidence="7">Phosphatidylglycerol--prolipoprotein diacylglyceryl transferase</fullName>
        <ecNumber evidence="7">2.5.1.145</ecNumber>
    </recommendedName>
</protein>
<dbReference type="EMBL" id="QAAD01000004">
    <property type="protein sequence ID" value="PTN09597.1"/>
    <property type="molecule type" value="Genomic_DNA"/>
</dbReference>
<dbReference type="HAMAP" id="MF_01147">
    <property type="entry name" value="Lgt"/>
    <property type="match status" value="1"/>
</dbReference>
<dbReference type="GO" id="GO:0042158">
    <property type="term" value="P:lipoprotein biosynthetic process"/>
    <property type="evidence" value="ECO:0007669"/>
    <property type="project" value="UniProtKB-UniRule"/>
</dbReference>
<dbReference type="PANTHER" id="PTHR30589">
    <property type="entry name" value="PROLIPOPROTEIN DIACYLGLYCERYL TRANSFERASE"/>
    <property type="match status" value="1"/>
</dbReference>
<dbReference type="UniPathway" id="UPA00664"/>
<evidence type="ECO:0000256" key="4">
    <source>
        <dbReference type="ARBA" id="ARBA00022692"/>
    </source>
</evidence>
<feature type="transmembrane region" description="Helical" evidence="7">
    <location>
        <begin position="91"/>
        <end position="114"/>
    </location>
</feature>
<evidence type="ECO:0000313" key="8">
    <source>
        <dbReference type="EMBL" id="PTN09597.1"/>
    </source>
</evidence>
<name>A0A2T5C460_9BACT</name>
<dbReference type="Pfam" id="PF01790">
    <property type="entry name" value="LGT"/>
    <property type="match status" value="1"/>
</dbReference>
<comment type="catalytic activity">
    <reaction evidence="7">
        <text>L-cysteinyl-[prolipoprotein] + a 1,2-diacyl-sn-glycero-3-phospho-(1'-sn-glycerol) = an S-1,2-diacyl-sn-glyceryl-L-cysteinyl-[prolipoprotein] + sn-glycerol 1-phosphate + H(+)</text>
        <dbReference type="Rhea" id="RHEA:56712"/>
        <dbReference type="Rhea" id="RHEA-COMP:14679"/>
        <dbReference type="Rhea" id="RHEA-COMP:14680"/>
        <dbReference type="ChEBI" id="CHEBI:15378"/>
        <dbReference type="ChEBI" id="CHEBI:29950"/>
        <dbReference type="ChEBI" id="CHEBI:57685"/>
        <dbReference type="ChEBI" id="CHEBI:64716"/>
        <dbReference type="ChEBI" id="CHEBI:140658"/>
        <dbReference type="EC" id="2.5.1.145"/>
    </reaction>
</comment>
<feature type="binding site" evidence="7">
    <location>
        <position position="140"/>
    </location>
    <ligand>
        <name>a 1,2-diacyl-sn-glycero-3-phospho-(1'-sn-glycerol)</name>
        <dbReference type="ChEBI" id="CHEBI:64716"/>
    </ligand>
</feature>
<dbReference type="InterPro" id="IPR001640">
    <property type="entry name" value="Lgt"/>
</dbReference>
<sequence length="260" mass="29378">MIDNHTYPDNWGIFPVIFRIGQLEINSYTFFVVLGLLVGLAVYYLLAKRYKQASENAFYVVVTGVVGGILGAKLPYWIFNYQVILDNYPNIGPILSGRTITGGLIGGTISVIYIKRKLGITDKKGNLFAPAIAIGVAIGRIGCFSRGCCYGTPTDLFCGVDFGDALFRHPTQLYETVFFMAFFIYALIRIKSAPPGYLFYALMNSYFTLRFFEEFIRYNDQLFFGLSFFQYVSIVALLFINLKQYIEKTKNHGRLLSTKG</sequence>
<organism evidence="8 9">
    <name type="scientific">Mangrovibacterium marinum</name>
    <dbReference type="NCBI Taxonomy" id="1639118"/>
    <lineage>
        <taxon>Bacteria</taxon>
        <taxon>Pseudomonadati</taxon>
        <taxon>Bacteroidota</taxon>
        <taxon>Bacteroidia</taxon>
        <taxon>Marinilabiliales</taxon>
        <taxon>Prolixibacteraceae</taxon>
        <taxon>Mangrovibacterium</taxon>
    </lineage>
</organism>
<dbReference type="PANTHER" id="PTHR30589:SF0">
    <property type="entry name" value="PHOSPHATIDYLGLYCEROL--PROLIPOPROTEIN DIACYLGLYCERYL TRANSFERASE"/>
    <property type="match status" value="1"/>
</dbReference>
<comment type="similarity">
    <text evidence="1 7">Belongs to the Lgt family.</text>
</comment>
<evidence type="ECO:0000256" key="6">
    <source>
        <dbReference type="ARBA" id="ARBA00023136"/>
    </source>
</evidence>
<evidence type="ECO:0000256" key="3">
    <source>
        <dbReference type="ARBA" id="ARBA00022679"/>
    </source>
</evidence>
<evidence type="ECO:0000256" key="1">
    <source>
        <dbReference type="ARBA" id="ARBA00007150"/>
    </source>
</evidence>